<dbReference type="AlphaFoldDB" id="A0A511CEP2"/>
<dbReference type="Proteomes" id="UP000182367">
    <property type="component" value="Unassembled WGS sequence"/>
</dbReference>
<evidence type="ECO:0000313" key="2">
    <source>
        <dbReference type="EMBL" id="SDJ27139.1"/>
    </source>
</evidence>
<name>A0A511CEP2_9FLAO</name>
<organism evidence="1 4">
    <name type="scientific">Flavobacterium glycines</name>
    <dbReference type="NCBI Taxonomy" id="551990"/>
    <lineage>
        <taxon>Bacteria</taxon>
        <taxon>Pseudomonadati</taxon>
        <taxon>Bacteroidota</taxon>
        <taxon>Flavobacteriia</taxon>
        <taxon>Flavobacteriales</taxon>
        <taxon>Flavobacteriaceae</taxon>
        <taxon>Flavobacterium</taxon>
    </lineage>
</organism>
<evidence type="ECO:0000313" key="1">
    <source>
        <dbReference type="EMBL" id="GEL11141.1"/>
    </source>
</evidence>
<protein>
    <submittedName>
        <fullName evidence="1">Uncharacterized protein</fullName>
    </submittedName>
</protein>
<comment type="caution">
    <text evidence="1">The sequence shown here is derived from an EMBL/GenBank/DDBJ whole genome shotgun (WGS) entry which is preliminary data.</text>
</comment>
<keyword evidence="3" id="KW-1185">Reference proteome</keyword>
<dbReference type="EMBL" id="FNEO01000002">
    <property type="protein sequence ID" value="SDJ27139.1"/>
    <property type="molecule type" value="Genomic_DNA"/>
</dbReference>
<evidence type="ECO:0000313" key="3">
    <source>
        <dbReference type="Proteomes" id="UP000182367"/>
    </source>
</evidence>
<evidence type="ECO:0000313" key="4">
    <source>
        <dbReference type="Proteomes" id="UP000321579"/>
    </source>
</evidence>
<reference evidence="2 3" key="1">
    <citation type="submission" date="2016-10" db="EMBL/GenBank/DDBJ databases">
        <authorList>
            <person name="Varghese N."/>
            <person name="Submissions S."/>
        </authorList>
    </citation>
    <scope>NUCLEOTIDE SEQUENCE [LARGE SCALE GENOMIC DNA]</scope>
    <source>
        <strain evidence="2 3">Gm-149</strain>
    </source>
</reference>
<sequence length="49" mass="5674">MNFGGCELRYFKKDFFLLALVRTVYLKNIIKSKIVAVFFSLSIVIVKEA</sequence>
<proteinExistence type="predicted"/>
<reference evidence="1 4" key="2">
    <citation type="submission" date="2019-07" db="EMBL/GenBank/DDBJ databases">
        <title>Whole genome shotgun sequence of Flavobacterium glycines NBRC 105008.</title>
        <authorList>
            <person name="Hosoyama A."/>
            <person name="Uohara A."/>
            <person name="Ohji S."/>
            <person name="Ichikawa N."/>
        </authorList>
    </citation>
    <scope>NUCLEOTIDE SEQUENCE [LARGE SCALE GENOMIC DNA]</scope>
    <source>
        <strain evidence="1 4">NBRC 105008</strain>
    </source>
</reference>
<accession>A0A511CEP2</accession>
<gene>
    <name evidence="1" type="ORF">FGL01_18800</name>
    <name evidence="2" type="ORF">SAMN05192550_1776</name>
</gene>
<dbReference type="EMBL" id="BJVF01000002">
    <property type="protein sequence ID" value="GEL11141.1"/>
    <property type="molecule type" value="Genomic_DNA"/>
</dbReference>
<dbReference type="Proteomes" id="UP000321579">
    <property type="component" value="Unassembled WGS sequence"/>
</dbReference>